<keyword evidence="1" id="KW-1133">Transmembrane helix</keyword>
<reference evidence="2 3" key="1">
    <citation type="submission" date="2015-04" db="EMBL/GenBank/DDBJ databases">
        <title>Complete genome sequence of Schizopora paradoxa KUC8140, a cosmopolitan wood degrader in East Asia.</title>
        <authorList>
            <consortium name="DOE Joint Genome Institute"/>
            <person name="Min B."/>
            <person name="Park H."/>
            <person name="Jang Y."/>
            <person name="Kim J.-J."/>
            <person name="Kim K.H."/>
            <person name="Pangilinan J."/>
            <person name="Lipzen A."/>
            <person name="Riley R."/>
            <person name="Grigoriev I.V."/>
            <person name="Spatafora J.W."/>
            <person name="Choi I.-G."/>
        </authorList>
    </citation>
    <scope>NUCLEOTIDE SEQUENCE [LARGE SCALE GENOMIC DNA]</scope>
    <source>
        <strain evidence="2 3">KUC8140</strain>
    </source>
</reference>
<dbReference type="EMBL" id="KQ086038">
    <property type="protein sequence ID" value="KLO10020.1"/>
    <property type="molecule type" value="Genomic_DNA"/>
</dbReference>
<proteinExistence type="predicted"/>
<keyword evidence="3" id="KW-1185">Reference proteome</keyword>
<sequence>MIMGMARRCRRNLLGNRDDNDWIFVSSPMCSLLSILELIVFVVYYYKSCNFSSILDISYISYHRRTVSIEY</sequence>
<dbReference type="AlphaFoldDB" id="A0A0H2RDU8"/>
<evidence type="ECO:0000313" key="2">
    <source>
        <dbReference type="EMBL" id="KLO10020.1"/>
    </source>
</evidence>
<protein>
    <submittedName>
        <fullName evidence="2">Uncharacterized protein</fullName>
    </submittedName>
</protein>
<dbReference type="Proteomes" id="UP000053477">
    <property type="component" value="Unassembled WGS sequence"/>
</dbReference>
<name>A0A0H2RDU8_9AGAM</name>
<dbReference type="InParanoid" id="A0A0H2RDU8"/>
<evidence type="ECO:0000313" key="3">
    <source>
        <dbReference type="Proteomes" id="UP000053477"/>
    </source>
</evidence>
<feature type="transmembrane region" description="Helical" evidence="1">
    <location>
        <begin position="21"/>
        <end position="46"/>
    </location>
</feature>
<accession>A0A0H2RDU8</accession>
<keyword evidence="1" id="KW-0472">Membrane</keyword>
<organism evidence="2 3">
    <name type="scientific">Schizopora paradoxa</name>
    <dbReference type="NCBI Taxonomy" id="27342"/>
    <lineage>
        <taxon>Eukaryota</taxon>
        <taxon>Fungi</taxon>
        <taxon>Dikarya</taxon>
        <taxon>Basidiomycota</taxon>
        <taxon>Agaricomycotina</taxon>
        <taxon>Agaricomycetes</taxon>
        <taxon>Hymenochaetales</taxon>
        <taxon>Schizoporaceae</taxon>
        <taxon>Schizopora</taxon>
    </lineage>
</organism>
<keyword evidence="1" id="KW-0812">Transmembrane</keyword>
<gene>
    <name evidence="2" type="ORF">SCHPADRAFT_538819</name>
</gene>
<evidence type="ECO:0000256" key="1">
    <source>
        <dbReference type="SAM" id="Phobius"/>
    </source>
</evidence>